<dbReference type="EMBL" id="CM042017">
    <property type="protein sequence ID" value="KAI3689606.1"/>
    <property type="molecule type" value="Genomic_DNA"/>
</dbReference>
<keyword evidence="2" id="KW-1185">Reference proteome</keyword>
<dbReference type="Proteomes" id="UP001055811">
    <property type="component" value="Linkage Group LG09"/>
</dbReference>
<organism evidence="1 2">
    <name type="scientific">Cichorium intybus</name>
    <name type="common">Chicory</name>
    <dbReference type="NCBI Taxonomy" id="13427"/>
    <lineage>
        <taxon>Eukaryota</taxon>
        <taxon>Viridiplantae</taxon>
        <taxon>Streptophyta</taxon>
        <taxon>Embryophyta</taxon>
        <taxon>Tracheophyta</taxon>
        <taxon>Spermatophyta</taxon>
        <taxon>Magnoliopsida</taxon>
        <taxon>eudicotyledons</taxon>
        <taxon>Gunneridae</taxon>
        <taxon>Pentapetalae</taxon>
        <taxon>asterids</taxon>
        <taxon>campanulids</taxon>
        <taxon>Asterales</taxon>
        <taxon>Asteraceae</taxon>
        <taxon>Cichorioideae</taxon>
        <taxon>Cichorieae</taxon>
        <taxon>Cichoriinae</taxon>
        <taxon>Cichorium</taxon>
    </lineage>
</organism>
<accession>A0ACB8YWX2</accession>
<reference evidence="2" key="1">
    <citation type="journal article" date="2022" name="Mol. Ecol. Resour.">
        <title>The genomes of chicory, endive, great burdock and yacon provide insights into Asteraceae palaeo-polyploidization history and plant inulin production.</title>
        <authorList>
            <person name="Fan W."/>
            <person name="Wang S."/>
            <person name="Wang H."/>
            <person name="Wang A."/>
            <person name="Jiang F."/>
            <person name="Liu H."/>
            <person name="Zhao H."/>
            <person name="Xu D."/>
            <person name="Zhang Y."/>
        </authorList>
    </citation>
    <scope>NUCLEOTIDE SEQUENCE [LARGE SCALE GENOMIC DNA]</scope>
    <source>
        <strain evidence="2">cv. Punajuju</strain>
    </source>
</reference>
<sequence>MVVELHQRIASVAAVILYLAAVVLSNREGGQQERDGVLTCYVVKPGVFAAGATFSIFSTFFGIVAYRTVSSATQSTSRLELEPPNAIDVIVEEKPVHGF</sequence>
<protein>
    <submittedName>
        <fullName evidence="1">Uncharacterized protein</fullName>
    </submittedName>
</protein>
<gene>
    <name evidence="1" type="ORF">L2E82_47569</name>
</gene>
<comment type="caution">
    <text evidence="1">The sequence shown here is derived from an EMBL/GenBank/DDBJ whole genome shotgun (WGS) entry which is preliminary data.</text>
</comment>
<proteinExistence type="predicted"/>
<reference evidence="1 2" key="2">
    <citation type="journal article" date="2022" name="Mol. Ecol. Resour.">
        <title>The genomes of chicory, endive, great burdock and yacon provide insights into Asteraceae paleo-polyploidization history and plant inulin production.</title>
        <authorList>
            <person name="Fan W."/>
            <person name="Wang S."/>
            <person name="Wang H."/>
            <person name="Wang A."/>
            <person name="Jiang F."/>
            <person name="Liu H."/>
            <person name="Zhao H."/>
            <person name="Xu D."/>
            <person name="Zhang Y."/>
        </authorList>
    </citation>
    <scope>NUCLEOTIDE SEQUENCE [LARGE SCALE GENOMIC DNA]</scope>
    <source>
        <strain evidence="2">cv. Punajuju</strain>
        <tissue evidence="1">Leaves</tissue>
    </source>
</reference>
<evidence type="ECO:0000313" key="2">
    <source>
        <dbReference type="Proteomes" id="UP001055811"/>
    </source>
</evidence>
<evidence type="ECO:0000313" key="1">
    <source>
        <dbReference type="EMBL" id="KAI3689606.1"/>
    </source>
</evidence>
<name>A0ACB8YWX2_CICIN</name>